<evidence type="ECO:0000256" key="2">
    <source>
        <dbReference type="SAM" id="Phobius"/>
    </source>
</evidence>
<keyword evidence="4" id="KW-1185">Reference proteome</keyword>
<keyword evidence="2" id="KW-0472">Membrane</keyword>
<dbReference type="Proteomes" id="UP000649075">
    <property type="component" value="Unassembled WGS sequence"/>
</dbReference>
<name>A0ABR7KKU3_9FIRM</name>
<organism evidence="3 4">
    <name type="scientific">Holdemanella hominis</name>
    <dbReference type="NCBI Taxonomy" id="2764327"/>
    <lineage>
        <taxon>Bacteria</taxon>
        <taxon>Bacillati</taxon>
        <taxon>Bacillota</taxon>
        <taxon>Erysipelotrichia</taxon>
        <taxon>Erysipelotrichales</taxon>
        <taxon>Erysipelotrichaceae</taxon>
        <taxon>Holdemanella</taxon>
    </lineage>
</organism>
<evidence type="ECO:0008006" key="5">
    <source>
        <dbReference type="Google" id="ProtNLM"/>
    </source>
</evidence>
<feature type="transmembrane region" description="Helical" evidence="2">
    <location>
        <begin position="87"/>
        <end position="105"/>
    </location>
</feature>
<evidence type="ECO:0000313" key="3">
    <source>
        <dbReference type="EMBL" id="MBC6013277.1"/>
    </source>
</evidence>
<evidence type="ECO:0000256" key="1">
    <source>
        <dbReference type="SAM" id="Coils"/>
    </source>
</evidence>
<keyword evidence="2" id="KW-1133">Transmembrane helix</keyword>
<comment type="caution">
    <text evidence="3">The sequence shown here is derived from an EMBL/GenBank/DDBJ whole genome shotgun (WGS) entry which is preliminary data.</text>
</comment>
<gene>
    <name evidence="3" type="ORF">H8911_11340</name>
</gene>
<feature type="coiled-coil region" evidence="1">
    <location>
        <begin position="1"/>
        <end position="80"/>
    </location>
</feature>
<protein>
    <recommendedName>
        <fullName evidence="5">LPXTG cell wall anchor domain-containing protein</fullName>
    </recommendedName>
</protein>
<accession>A0ABR7KKU3</accession>
<keyword evidence="2" id="KW-0812">Transmembrane</keyword>
<evidence type="ECO:0000313" key="4">
    <source>
        <dbReference type="Proteomes" id="UP000649075"/>
    </source>
</evidence>
<reference evidence="3 4" key="1">
    <citation type="submission" date="2020-08" db="EMBL/GenBank/DDBJ databases">
        <authorList>
            <person name="Liu C."/>
            <person name="Sun Q."/>
        </authorList>
    </citation>
    <scope>NUCLEOTIDE SEQUENCE [LARGE SCALE GENOMIC DNA]</scope>
    <source>
        <strain evidence="3 4">L34</strain>
    </source>
</reference>
<dbReference type="EMBL" id="JACRWH010000075">
    <property type="protein sequence ID" value="MBC6013277.1"/>
    <property type="molecule type" value="Genomic_DNA"/>
</dbReference>
<proteinExistence type="predicted"/>
<keyword evidence="1" id="KW-0175">Coiled coil</keyword>
<sequence length="112" mass="12430">MKSLCEKMDVMKEAYRSYEEAIKVFEEADTLNTENVKALDVASQKYVLAQLDLEKANNDLSDYLEEMKNVEETEDKENVNTGAQTALGLYALGGVLGFAGVALTGKRARKED</sequence>